<feature type="compositionally biased region" description="Gly residues" evidence="1">
    <location>
        <begin position="48"/>
        <end position="65"/>
    </location>
</feature>
<keyword evidence="4" id="KW-1185">Reference proteome</keyword>
<evidence type="ECO:0000256" key="2">
    <source>
        <dbReference type="SAM" id="SignalP"/>
    </source>
</evidence>
<dbReference type="EMBL" id="JAAIYO010000010">
    <property type="protein sequence ID" value="MBE4751866.1"/>
    <property type="molecule type" value="Genomic_DNA"/>
</dbReference>
<accession>A0ABR9PVC6</accession>
<evidence type="ECO:0000256" key="1">
    <source>
        <dbReference type="SAM" id="MobiDB-lite"/>
    </source>
</evidence>
<gene>
    <name evidence="3" type="ORF">G4177_27225</name>
</gene>
<proteinExistence type="predicted"/>
<sequence>MHRSVAAWVAGLLVFVGGNVHAQDARTPVASDAEASDAEALGSEGADGSEGSGGLEGAGGEGMPGAAGTPVPDAALPQGPMADPTEDDLGASYEEPPVEDTFQYRVRLVATGRLLGLSDGPQNPQNLFLRIPDRSGTVEGRPEFELNMGRWAFSFRPRFQLNLAAWPDGVPGGDEIDNNEFILQWYARWSLTDSLFASFGKENLQWGPSQFFSPSNPFFLENFRADPITEGRGSYFARVTWVPDIRWTVSALANLFEEEVTNPTRVFERQYALKADYQGDRIQGSLIGAYGERSRMQLGGYGIWTASDAWLIYGEGKVAARNAALYPVVDGASPFGASMAVLPKDDQANATVLVGSSYTLQMNVTVTAELLHNSSGYSSAQQDLYFALRRSASGALFSQGPEAGFAAQVLGQTASPGLRFTGRNYGVLQGRYGWGDDGEVLLRWSHGLDDNSGSIVGMTSFPLGDHVSAVALGVYNYGSTDSESASVLRYTGLAGLEYTF</sequence>
<feature type="compositionally biased region" description="Low complexity" evidence="1">
    <location>
        <begin position="30"/>
        <end position="46"/>
    </location>
</feature>
<feature type="region of interest" description="Disordered" evidence="1">
    <location>
        <begin position="27"/>
        <end position="96"/>
    </location>
</feature>
<dbReference type="Proteomes" id="UP001516472">
    <property type="component" value="Unassembled WGS sequence"/>
</dbReference>
<evidence type="ECO:0000313" key="3">
    <source>
        <dbReference type="EMBL" id="MBE4751866.1"/>
    </source>
</evidence>
<reference evidence="3 4" key="1">
    <citation type="submission" date="2020-02" db="EMBL/GenBank/DDBJ databases">
        <authorList>
            <person name="Babadi Z.K."/>
            <person name="Risdian C."/>
            <person name="Ebrahimipour G.H."/>
            <person name="Wink J."/>
        </authorList>
    </citation>
    <scope>NUCLEOTIDE SEQUENCE [LARGE SCALE GENOMIC DNA]</scope>
    <source>
        <strain evidence="3 4">ZKHCc1 1396</strain>
    </source>
</reference>
<keyword evidence="2" id="KW-0732">Signal</keyword>
<evidence type="ECO:0000313" key="4">
    <source>
        <dbReference type="Proteomes" id="UP001516472"/>
    </source>
</evidence>
<evidence type="ECO:0008006" key="5">
    <source>
        <dbReference type="Google" id="ProtNLM"/>
    </source>
</evidence>
<dbReference type="RefSeq" id="WP_193429075.1">
    <property type="nucleotide sequence ID" value="NZ_JAAIYO010000010.1"/>
</dbReference>
<comment type="caution">
    <text evidence="3">The sequence shown here is derived from an EMBL/GenBank/DDBJ whole genome shotgun (WGS) entry which is preliminary data.</text>
</comment>
<protein>
    <recommendedName>
        <fullName evidence="5">Porin</fullName>
    </recommendedName>
</protein>
<feature type="chain" id="PRO_5047524852" description="Porin" evidence="2">
    <location>
        <begin position="23"/>
        <end position="500"/>
    </location>
</feature>
<feature type="signal peptide" evidence="2">
    <location>
        <begin position="1"/>
        <end position="22"/>
    </location>
</feature>
<organism evidence="3 4">
    <name type="scientific">Corallococcus soli</name>
    <dbReference type="NCBI Taxonomy" id="2710757"/>
    <lineage>
        <taxon>Bacteria</taxon>
        <taxon>Pseudomonadati</taxon>
        <taxon>Myxococcota</taxon>
        <taxon>Myxococcia</taxon>
        <taxon>Myxococcales</taxon>
        <taxon>Cystobacterineae</taxon>
        <taxon>Myxococcaceae</taxon>
        <taxon>Corallococcus</taxon>
    </lineage>
</organism>
<name>A0ABR9PVC6_9BACT</name>